<accession>A0A398BLW3</accession>
<dbReference type="PANTHER" id="PTHR39188:SF3">
    <property type="entry name" value="STAGE IV SPORULATION PROTEIN FB"/>
    <property type="match status" value="1"/>
</dbReference>
<dbReference type="GO" id="GO:0046872">
    <property type="term" value="F:metal ion binding"/>
    <property type="evidence" value="ECO:0007669"/>
    <property type="project" value="UniProtKB-KW"/>
</dbReference>
<evidence type="ECO:0000313" key="14">
    <source>
        <dbReference type="EMBL" id="RID90567.1"/>
    </source>
</evidence>
<reference evidence="14 15" key="1">
    <citation type="submission" date="2018-09" db="EMBL/GenBank/DDBJ databases">
        <title>Gemmobacter lutimaris sp. nov., a marine bacterium isolated from tidal flat.</title>
        <authorList>
            <person name="Lee D.W."/>
            <person name="Yoo Y."/>
            <person name="Kim J.-J."/>
            <person name="Kim B.S."/>
        </authorList>
    </citation>
    <scope>NUCLEOTIDE SEQUENCE [LARGE SCALE GENOMIC DNA]</scope>
    <source>
        <strain evidence="14 15">YJ-T1-11</strain>
    </source>
</reference>
<dbReference type="GO" id="GO:0016020">
    <property type="term" value="C:membrane"/>
    <property type="evidence" value="ECO:0007669"/>
    <property type="project" value="UniProtKB-SubCell"/>
</dbReference>
<feature type="domain" description="Peptidase M50" evidence="13">
    <location>
        <begin position="53"/>
        <end position="119"/>
    </location>
</feature>
<comment type="similarity">
    <text evidence="3">Belongs to the peptidase M50B family.</text>
</comment>
<evidence type="ECO:0000259" key="13">
    <source>
        <dbReference type="Pfam" id="PF02163"/>
    </source>
</evidence>
<dbReference type="EMBL" id="QXXQ01000012">
    <property type="protein sequence ID" value="RID90567.1"/>
    <property type="molecule type" value="Genomic_DNA"/>
</dbReference>
<feature type="domain" description="Peptidase M50" evidence="13">
    <location>
        <begin position="143"/>
        <end position="201"/>
    </location>
</feature>
<sequence length="236" mass="26021">MRPDGTILEQTVFSFRGLFGVPVEVRQSVAILALMMAGFSLMRGGSLVITAIFLCILIASVYLHELGHAWGARVQGLTVNRIVLHGGGGFCEHRRSSFKQDELIVAMGPLVNLALWAVLGLGQEAVYQLAISDPSWARFGIAIVPWLGLAATMNLFLFFYNMVPVLPLDGGRLLQIGLRRFWPPAQAIRIAGAIGVVFCILWFPMLIWVFLNTGWLLFFIPSLALHLAMARGEAHY</sequence>
<evidence type="ECO:0000256" key="9">
    <source>
        <dbReference type="ARBA" id="ARBA00022989"/>
    </source>
</evidence>
<dbReference type="AlphaFoldDB" id="A0A398BLW3"/>
<keyword evidence="10" id="KW-0482">Metalloprotease</keyword>
<evidence type="ECO:0000256" key="11">
    <source>
        <dbReference type="ARBA" id="ARBA00023136"/>
    </source>
</evidence>
<keyword evidence="8" id="KW-0862">Zinc</keyword>
<dbReference type="Pfam" id="PF02163">
    <property type="entry name" value="Peptidase_M50"/>
    <property type="match status" value="2"/>
</dbReference>
<evidence type="ECO:0000256" key="7">
    <source>
        <dbReference type="ARBA" id="ARBA00022801"/>
    </source>
</evidence>
<comment type="subcellular location">
    <subcellularLocation>
        <location evidence="2">Membrane</location>
        <topology evidence="2">Multi-pass membrane protein</topology>
    </subcellularLocation>
</comment>
<feature type="transmembrane region" description="Helical" evidence="12">
    <location>
        <begin position="103"/>
        <end position="123"/>
    </location>
</feature>
<evidence type="ECO:0000256" key="2">
    <source>
        <dbReference type="ARBA" id="ARBA00004141"/>
    </source>
</evidence>
<evidence type="ECO:0000256" key="4">
    <source>
        <dbReference type="ARBA" id="ARBA00022670"/>
    </source>
</evidence>
<keyword evidence="15" id="KW-1185">Reference proteome</keyword>
<keyword evidence="9 12" id="KW-1133">Transmembrane helix</keyword>
<keyword evidence="5 12" id="KW-0812">Transmembrane</keyword>
<gene>
    <name evidence="14" type="ORF">D2N39_17540</name>
</gene>
<evidence type="ECO:0000256" key="10">
    <source>
        <dbReference type="ARBA" id="ARBA00023049"/>
    </source>
</evidence>
<keyword evidence="6" id="KW-0479">Metal-binding</keyword>
<evidence type="ECO:0000256" key="3">
    <source>
        <dbReference type="ARBA" id="ARBA00007931"/>
    </source>
</evidence>
<evidence type="ECO:0000256" key="1">
    <source>
        <dbReference type="ARBA" id="ARBA00001947"/>
    </source>
</evidence>
<proteinExistence type="inferred from homology"/>
<dbReference type="Proteomes" id="UP000266649">
    <property type="component" value="Unassembled WGS sequence"/>
</dbReference>
<feature type="transmembrane region" description="Helical" evidence="12">
    <location>
        <begin position="143"/>
        <end position="166"/>
    </location>
</feature>
<dbReference type="PANTHER" id="PTHR39188">
    <property type="entry name" value="MEMBRANE-ASSOCIATED ZINC METALLOPROTEASE M50B"/>
    <property type="match status" value="1"/>
</dbReference>
<protein>
    <recommendedName>
        <fullName evidence="13">Peptidase M50 domain-containing protein</fullName>
    </recommendedName>
</protein>
<comment type="cofactor">
    <cofactor evidence="1">
        <name>Zn(2+)</name>
        <dbReference type="ChEBI" id="CHEBI:29105"/>
    </cofactor>
</comment>
<dbReference type="InterPro" id="IPR008915">
    <property type="entry name" value="Peptidase_M50"/>
</dbReference>
<keyword evidence="11 12" id="KW-0472">Membrane</keyword>
<feature type="transmembrane region" description="Helical" evidence="12">
    <location>
        <begin position="187"/>
        <end position="207"/>
    </location>
</feature>
<evidence type="ECO:0000256" key="8">
    <source>
        <dbReference type="ARBA" id="ARBA00022833"/>
    </source>
</evidence>
<comment type="caution">
    <text evidence="14">The sequence shown here is derived from an EMBL/GenBank/DDBJ whole genome shotgun (WGS) entry which is preliminary data.</text>
</comment>
<feature type="transmembrane region" description="Helical" evidence="12">
    <location>
        <begin position="44"/>
        <end position="63"/>
    </location>
</feature>
<evidence type="ECO:0000313" key="15">
    <source>
        <dbReference type="Proteomes" id="UP000266649"/>
    </source>
</evidence>
<organism evidence="14 15">
    <name type="scientific">Gemmobacter lutimaris</name>
    <dbReference type="NCBI Taxonomy" id="2306023"/>
    <lineage>
        <taxon>Bacteria</taxon>
        <taxon>Pseudomonadati</taxon>
        <taxon>Pseudomonadota</taxon>
        <taxon>Alphaproteobacteria</taxon>
        <taxon>Rhodobacterales</taxon>
        <taxon>Paracoccaceae</taxon>
        <taxon>Gemmobacter</taxon>
    </lineage>
</organism>
<evidence type="ECO:0000256" key="6">
    <source>
        <dbReference type="ARBA" id="ARBA00022723"/>
    </source>
</evidence>
<name>A0A398BLW3_9RHOB</name>
<dbReference type="GO" id="GO:0006508">
    <property type="term" value="P:proteolysis"/>
    <property type="evidence" value="ECO:0007669"/>
    <property type="project" value="UniProtKB-KW"/>
</dbReference>
<keyword evidence="4" id="KW-0645">Protease</keyword>
<feature type="transmembrane region" description="Helical" evidence="12">
    <location>
        <begin position="213"/>
        <end position="230"/>
    </location>
</feature>
<dbReference type="GO" id="GO:0008237">
    <property type="term" value="F:metallopeptidase activity"/>
    <property type="evidence" value="ECO:0007669"/>
    <property type="project" value="UniProtKB-KW"/>
</dbReference>
<keyword evidence="7" id="KW-0378">Hydrolase</keyword>
<evidence type="ECO:0000256" key="12">
    <source>
        <dbReference type="SAM" id="Phobius"/>
    </source>
</evidence>
<evidence type="ECO:0000256" key="5">
    <source>
        <dbReference type="ARBA" id="ARBA00022692"/>
    </source>
</evidence>